<gene>
    <name evidence="3" type="ORF">RFULGI_LOCUS10000</name>
</gene>
<dbReference type="EMBL" id="CAJVPZ010018885">
    <property type="protein sequence ID" value="CAG8690974.1"/>
    <property type="molecule type" value="Genomic_DNA"/>
</dbReference>
<proteinExistence type="inferred from homology"/>
<dbReference type="PANTHER" id="PTHR11062:SF281">
    <property type="entry name" value="EXOSTOSIN-LIKE 2"/>
    <property type="match status" value="1"/>
</dbReference>
<feature type="non-terminal residue" evidence="3">
    <location>
        <position position="1"/>
    </location>
</feature>
<evidence type="ECO:0000313" key="3">
    <source>
        <dbReference type="EMBL" id="CAG8690974.1"/>
    </source>
</evidence>
<accession>A0A9N9EU88</accession>
<evidence type="ECO:0000313" key="4">
    <source>
        <dbReference type="Proteomes" id="UP000789396"/>
    </source>
</evidence>
<dbReference type="InterPro" id="IPR040911">
    <property type="entry name" value="Exostosin_GT47"/>
</dbReference>
<dbReference type="Pfam" id="PF03016">
    <property type="entry name" value="Exostosin_GT47"/>
    <property type="match status" value="1"/>
</dbReference>
<name>A0A9N9EU88_9GLOM</name>
<comment type="caution">
    <text evidence="3">The sequence shown here is derived from an EMBL/GenBank/DDBJ whole genome shotgun (WGS) entry which is preliminary data.</text>
</comment>
<comment type="similarity">
    <text evidence="1">Belongs to the glycosyltransferase 47 family.</text>
</comment>
<dbReference type="InterPro" id="IPR004263">
    <property type="entry name" value="Exostosin"/>
</dbReference>
<dbReference type="PANTHER" id="PTHR11062">
    <property type="entry name" value="EXOSTOSIN HEPARAN SULFATE GLYCOSYLTRANSFERASE -RELATED"/>
    <property type="match status" value="1"/>
</dbReference>
<reference evidence="3" key="1">
    <citation type="submission" date="2021-06" db="EMBL/GenBank/DDBJ databases">
        <authorList>
            <person name="Kallberg Y."/>
            <person name="Tangrot J."/>
            <person name="Rosling A."/>
        </authorList>
    </citation>
    <scope>NUCLEOTIDE SEQUENCE</scope>
    <source>
        <strain evidence="3">IN212</strain>
    </source>
</reference>
<protein>
    <submittedName>
        <fullName evidence="3">8541_t:CDS:1</fullName>
    </submittedName>
</protein>
<organism evidence="3 4">
    <name type="scientific">Racocetra fulgida</name>
    <dbReference type="NCBI Taxonomy" id="60492"/>
    <lineage>
        <taxon>Eukaryota</taxon>
        <taxon>Fungi</taxon>
        <taxon>Fungi incertae sedis</taxon>
        <taxon>Mucoromycota</taxon>
        <taxon>Glomeromycotina</taxon>
        <taxon>Glomeromycetes</taxon>
        <taxon>Diversisporales</taxon>
        <taxon>Gigasporaceae</taxon>
        <taxon>Racocetra</taxon>
    </lineage>
</organism>
<dbReference type="AlphaFoldDB" id="A0A9N9EU88"/>
<feature type="domain" description="Exostosin GT47" evidence="2">
    <location>
        <begin position="7"/>
        <end position="119"/>
    </location>
</feature>
<dbReference type="GO" id="GO:0016757">
    <property type="term" value="F:glycosyltransferase activity"/>
    <property type="evidence" value="ECO:0007669"/>
    <property type="project" value="InterPro"/>
</dbReference>
<sequence>EEKYLIPLMNWIMQEHPYWNKTNGRDHIMVHPMDRGSLYYPKSQNLMLNASFLTIVGDKRISGFMEHRYRRMRDIVIPSATRILKVAKINPRDYVDDDGNKNNRDIFATFRDEAHLIDEILLSITENEYQRKRHRVWEIGSQIDKNPWHYIARDLCRMLDQIEPIKLDL</sequence>
<dbReference type="Proteomes" id="UP000789396">
    <property type="component" value="Unassembled WGS sequence"/>
</dbReference>
<keyword evidence="4" id="KW-1185">Reference proteome</keyword>
<evidence type="ECO:0000259" key="2">
    <source>
        <dbReference type="Pfam" id="PF03016"/>
    </source>
</evidence>
<dbReference type="OrthoDB" id="1924787at2759"/>
<evidence type="ECO:0000256" key="1">
    <source>
        <dbReference type="ARBA" id="ARBA00010271"/>
    </source>
</evidence>